<evidence type="ECO:0000256" key="1">
    <source>
        <dbReference type="SAM" id="Phobius"/>
    </source>
</evidence>
<evidence type="ECO:0000313" key="3">
    <source>
        <dbReference type="Proteomes" id="UP000817854"/>
    </source>
</evidence>
<organism evidence="2 3">
    <name type="scientific">Flavobacterium jejuense</name>
    <dbReference type="NCBI Taxonomy" id="1544455"/>
    <lineage>
        <taxon>Bacteria</taxon>
        <taxon>Pseudomonadati</taxon>
        <taxon>Bacteroidota</taxon>
        <taxon>Flavobacteriia</taxon>
        <taxon>Flavobacteriales</taxon>
        <taxon>Flavobacteriaceae</taxon>
        <taxon>Flavobacterium</taxon>
    </lineage>
</organism>
<comment type="caution">
    <text evidence="2">The sequence shown here is derived from an EMBL/GenBank/DDBJ whole genome shotgun (WGS) entry which is preliminary data.</text>
</comment>
<sequence length="212" mass="24790">MTTNKKNVILFISFIALTITVLMIGNNILNVDDLYYNYLIEDLTKEQANKELEIKKDFYWLEYLITTIFAFFKFLMISSVVYIGIVLNDGGKVKFKDILNVVMKSEFIFLFATVIKIIILYFDKNIGLVDIQNFYPLSAINITGINGVEKWLYYPLQVLNLFELCYMLLLSYYIGKILNKNLDYGLKVVIYSYLPSLFLWIILAVFISINLY</sequence>
<reference evidence="2" key="1">
    <citation type="submission" date="2019-05" db="EMBL/GenBank/DDBJ databases">
        <authorList>
            <person name="Lianzixin W."/>
        </authorList>
    </citation>
    <scope>NUCLEOTIDE SEQUENCE</scope>
    <source>
        <strain evidence="2">EC11</strain>
    </source>
</reference>
<accession>A0ABX0IW04</accession>
<dbReference type="RefSeq" id="WP_140963887.1">
    <property type="nucleotide sequence ID" value="NZ_VEVQ02000013.1"/>
</dbReference>
<keyword evidence="3" id="KW-1185">Reference proteome</keyword>
<keyword evidence="1" id="KW-1133">Transmembrane helix</keyword>
<feature type="transmembrane region" description="Helical" evidence="1">
    <location>
        <begin position="7"/>
        <end position="29"/>
    </location>
</feature>
<evidence type="ECO:0008006" key="4">
    <source>
        <dbReference type="Google" id="ProtNLM"/>
    </source>
</evidence>
<gene>
    <name evidence="2" type="ORF">FIA58_016980</name>
</gene>
<name>A0ABX0IW04_9FLAO</name>
<feature type="transmembrane region" description="Helical" evidence="1">
    <location>
        <begin position="151"/>
        <end position="174"/>
    </location>
</feature>
<evidence type="ECO:0000313" key="2">
    <source>
        <dbReference type="EMBL" id="NHN27376.1"/>
    </source>
</evidence>
<protein>
    <recommendedName>
        <fullName evidence="4">Yip1 domain-containing protein</fullName>
    </recommendedName>
</protein>
<dbReference type="Proteomes" id="UP000817854">
    <property type="component" value="Unassembled WGS sequence"/>
</dbReference>
<keyword evidence="1" id="KW-0472">Membrane</keyword>
<feature type="transmembrane region" description="Helical" evidence="1">
    <location>
        <begin position="186"/>
        <end position="209"/>
    </location>
</feature>
<proteinExistence type="predicted"/>
<reference evidence="2" key="2">
    <citation type="submission" date="2020-02" db="EMBL/GenBank/DDBJ databases">
        <title>Flavobacterium profundi sp. nov., isolated from a deep-sea seamount.</title>
        <authorList>
            <person name="Zhang D.-C."/>
        </authorList>
    </citation>
    <scope>NUCLEOTIDE SEQUENCE</scope>
    <source>
        <strain evidence="2">EC11</strain>
    </source>
</reference>
<keyword evidence="1" id="KW-0812">Transmembrane</keyword>
<dbReference type="EMBL" id="VEVQ02000013">
    <property type="protein sequence ID" value="NHN27376.1"/>
    <property type="molecule type" value="Genomic_DNA"/>
</dbReference>
<feature type="transmembrane region" description="Helical" evidence="1">
    <location>
        <begin position="99"/>
        <end position="122"/>
    </location>
</feature>
<feature type="transmembrane region" description="Helical" evidence="1">
    <location>
        <begin position="63"/>
        <end position="87"/>
    </location>
</feature>